<gene>
    <name evidence="2" type="ORF">SAMN02745181_3567</name>
</gene>
<dbReference type="EMBL" id="FQYR01000007">
    <property type="protein sequence ID" value="SHK28439.1"/>
    <property type="molecule type" value="Genomic_DNA"/>
</dbReference>
<sequence>MIEMTIEELGLWIMAVTLLLLFFMILGSRARDRRYLKNRNKEIISCPVCGCLFEDRGSSKIVPCPNCGRDTQRGRDRSLG</sequence>
<dbReference type="AlphaFoldDB" id="A0A1M6R7J3"/>
<proteinExistence type="predicted"/>
<keyword evidence="3" id="KW-1185">Reference proteome</keyword>
<keyword evidence="1" id="KW-1133">Transmembrane helix</keyword>
<evidence type="ECO:0000313" key="2">
    <source>
        <dbReference type="EMBL" id="SHK28439.1"/>
    </source>
</evidence>
<dbReference type="STRING" id="1123071.SAMN02745181_3567"/>
<evidence type="ECO:0000313" key="3">
    <source>
        <dbReference type="Proteomes" id="UP000184510"/>
    </source>
</evidence>
<evidence type="ECO:0008006" key="4">
    <source>
        <dbReference type="Google" id="ProtNLM"/>
    </source>
</evidence>
<reference evidence="2 3" key="1">
    <citation type="submission" date="2016-11" db="EMBL/GenBank/DDBJ databases">
        <authorList>
            <person name="Jaros S."/>
            <person name="Januszkiewicz K."/>
            <person name="Wedrychowicz H."/>
        </authorList>
    </citation>
    <scope>NUCLEOTIDE SEQUENCE [LARGE SCALE GENOMIC DNA]</scope>
    <source>
        <strain evidence="2 3">DSM 18772</strain>
    </source>
</reference>
<accession>A0A1M6R7J3</accession>
<evidence type="ECO:0000256" key="1">
    <source>
        <dbReference type="SAM" id="Phobius"/>
    </source>
</evidence>
<dbReference type="Proteomes" id="UP000184510">
    <property type="component" value="Unassembled WGS sequence"/>
</dbReference>
<name>A0A1M6R7J3_9BACT</name>
<protein>
    <recommendedName>
        <fullName evidence="4">Hydrogenase nickel incorporation protein HypA</fullName>
    </recommendedName>
</protein>
<feature type="transmembrane region" description="Helical" evidence="1">
    <location>
        <begin position="12"/>
        <end position="30"/>
    </location>
</feature>
<organism evidence="2 3">
    <name type="scientific">Rubritalea squalenifaciens DSM 18772</name>
    <dbReference type="NCBI Taxonomy" id="1123071"/>
    <lineage>
        <taxon>Bacteria</taxon>
        <taxon>Pseudomonadati</taxon>
        <taxon>Verrucomicrobiota</taxon>
        <taxon>Verrucomicrobiia</taxon>
        <taxon>Verrucomicrobiales</taxon>
        <taxon>Rubritaleaceae</taxon>
        <taxon>Rubritalea</taxon>
    </lineage>
</organism>
<keyword evidence="1" id="KW-0812">Transmembrane</keyword>
<dbReference type="InParanoid" id="A0A1M6R7J3"/>
<keyword evidence="1" id="KW-0472">Membrane</keyword>